<dbReference type="InterPro" id="IPR002934">
    <property type="entry name" value="Polymerase_NTP_transf_dom"/>
</dbReference>
<dbReference type="EMBL" id="AP027735">
    <property type="protein sequence ID" value="BDZ58867.1"/>
    <property type="molecule type" value="Genomic_DNA"/>
</dbReference>
<proteinExistence type="predicted"/>
<protein>
    <recommendedName>
        <fullName evidence="1">Polymerase nucleotidyl transferase domain-containing protein</fullName>
    </recommendedName>
</protein>
<evidence type="ECO:0000259" key="1">
    <source>
        <dbReference type="Pfam" id="PF01909"/>
    </source>
</evidence>
<reference evidence="2" key="1">
    <citation type="journal article" date="2014" name="Int. J. Syst. Evol. Microbiol.">
        <title>Complete genome of a new Firmicutes species belonging to the dominant human colonic microbiota ('Ruminococcus bicirculans') reveals two chromosomes and a selective capacity to utilize plant glucans.</title>
        <authorList>
            <consortium name="NISC Comparative Sequencing Program"/>
            <person name="Wegmann U."/>
            <person name="Louis P."/>
            <person name="Goesmann A."/>
            <person name="Henrissat B."/>
            <person name="Duncan S.H."/>
            <person name="Flint H.J."/>
        </authorList>
    </citation>
    <scope>NUCLEOTIDE SEQUENCE</scope>
    <source>
        <strain evidence="2">NBRC 110608</strain>
    </source>
</reference>
<gene>
    <name evidence="2" type="ORF">GCM10025872_25240</name>
</gene>
<evidence type="ECO:0000313" key="2">
    <source>
        <dbReference type="EMBL" id="BDZ58867.1"/>
    </source>
</evidence>
<organism evidence="2">
    <name type="scientific">Barrientosiimonas endolithica</name>
    <dbReference type="NCBI Taxonomy" id="1535208"/>
    <lineage>
        <taxon>Bacteria</taxon>
        <taxon>Bacillati</taxon>
        <taxon>Actinomycetota</taxon>
        <taxon>Actinomycetes</taxon>
        <taxon>Micrococcales</taxon>
        <taxon>Dermacoccaceae</taxon>
        <taxon>Barrientosiimonas</taxon>
    </lineage>
</organism>
<sequence>MTLPQEEFIARASEVLGADDRVRGLWLTGSLGDGTADEFSDVDSLVVVEDSSYDDVLAEWDDLAREVAPFVLVKQLFPGAPIFNHITPEWLRWDVVLVRPQDAAERFELGAVRELFDRDGMTVPDPEPAGPADQRAARGIVEEFIRVQGLLPVVLGRGELVTAASGAGLTRQHLTSLLRLRAEGSRPSGALHLSRVLPAELIAELAALPPVSADRDSVVALHRRTWELFMPVARELLGQDFPDALATACANRLSSCLAEPWPA</sequence>
<name>A0ABN6YN63_9MICO</name>
<dbReference type="SUPFAM" id="SSF81301">
    <property type="entry name" value="Nucleotidyltransferase"/>
    <property type="match status" value="1"/>
</dbReference>
<feature type="domain" description="Polymerase nucleotidyl transferase" evidence="1">
    <location>
        <begin position="15"/>
        <end position="54"/>
    </location>
</feature>
<dbReference type="Gene3D" id="3.30.460.10">
    <property type="entry name" value="Beta Polymerase, domain 2"/>
    <property type="match status" value="1"/>
</dbReference>
<dbReference type="RefSeq" id="WP_289231125.1">
    <property type="nucleotide sequence ID" value="NZ_AP027735.1"/>
</dbReference>
<dbReference type="InterPro" id="IPR043519">
    <property type="entry name" value="NT_sf"/>
</dbReference>
<dbReference type="Pfam" id="PF01909">
    <property type="entry name" value="NTP_transf_2"/>
    <property type="match status" value="1"/>
</dbReference>
<reference evidence="2" key="2">
    <citation type="submission" date="2023-02" db="EMBL/GenBank/DDBJ databases">
        <authorList>
            <person name="Sun Q."/>
            <person name="Mori K."/>
        </authorList>
    </citation>
    <scope>NUCLEOTIDE SEQUENCE</scope>
    <source>
        <strain evidence="2">NBRC 110608</strain>
    </source>
</reference>
<accession>A0ABN6YN63</accession>
<dbReference type="CDD" id="cd05403">
    <property type="entry name" value="NT_KNTase_like"/>
    <property type="match status" value="1"/>
</dbReference>